<accession>A0A411PIK9</accession>
<evidence type="ECO:0000313" key="3">
    <source>
        <dbReference type="Proteomes" id="UP000291106"/>
    </source>
</evidence>
<feature type="transmembrane region" description="Helical" evidence="1">
    <location>
        <begin position="220"/>
        <end position="242"/>
    </location>
</feature>
<dbReference type="EMBL" id="CP036200">
    <property type="protein sequence ID" value="QBF83441.1"/>
    <property type="molecule type" value="Genomic_DNA"/>
</dbReference>
<evidence type="ECO:0000313" key="2">
    <source>
        <dbReference type="EMBL" id="QBF83441.1"/>
    </source>
</evidence>
<sequence>MLSTLFCIKGFDSRGRFAAISLGCLVLTLLCGVIFPQSLFAVLVSIVFVIASGLASLRRLNDYQGAKFYSAPLPVLLLLASVLQFTASPNVLLAILVVLAVVCIILLAIKPSAQLRNYVQGYFGPKLEQLVSSPSVRRDPTLGAEIGGEGVSYEAGQKSAEASFEHVGVDNDEQEISPEAESAEPRGFYIDHEAKESGSVTELAKTWLVWAREHQKSLTLAAQVCSGVMVIGIITFVAVQFLSSDNEGQTDSLEQATNQQQTQIQPRVSVKVPDGFWVVQEGEILIIRWLGAEGTPQNLWQLAAASGDSSCSHLRFNNGNQYRPMTVDLVDDSGTEARFSPLDNGAIIKDIALRGSFKLCGYDFSLKGSQAALMRQPEFAKLL</sequence>
<keyword evidence="1" id="KW-0472">Membrane</keyword>
<keyword evidence="1" id="KW-1133">Transmembrane helix</keyword>
<dbReference type="OrthoDB" id="6396106at2"/>
<dbReference type="AlphaFoldDB" id="A0A411PIK9"/>
<feature type="transmembrane region" description="Helical" evidence="1">
    <location>
        <begin position="91"/>
        <end position="109"/>
    </location>
</feature>
<name>A0A411PIK9_9GAMM</name>
<feature type="transmembrane region" description="Helical" evidence="1">
    <location>
        <begin position="17"/>
        <end position="35"/>
    </location>
</feature>
<keyword evidence="1" id="KW-0812">Transmembrane</keyword>
<protein>
    <submittedName>
        <fullName evidence="2">Uncharacterized protein</fullName>
    </submittedName>
</protein>
<feature type="transmembrane region" description="Helical" evidence="1">
    <location>
        <begin position="69"/>
        <end position="85"/>
    </location>
</feature>
<dbReference type="Proteomes" id="UP000291106">
    <property type="component" value="Chromosome"/>
</dbReference>
<gene>
    <name evidence="2" type="ORF">EXU30_12585</name>
</gene>
<keyword evidence="3" id="KW-1185">Reference proteome</keyword>
<proteinExistence type="predicted"/>
<dbReference type="KEGG" id="smai:EXU30_12585"/>
<dbReference type="RefSeq" id="WP_130600559.1">
    <property type="nucleotide sequence ID" value="NZ_CP036200.1"/>
</dbReference>
<evidence type="ECO:0000256" key="1">
    <source>
        <dbReference type="SAM" id="Phobius"/>
    </source>
</evidence>
<reference evidence="2 3" key="1">
    <citation type="submission" date="2019-02" db="EMBL/GenBank/DDBJ databases">
        <title>Shewanella sp. D4-2 isolated from Dokdo Island.</title>
        <authorList>
            <person name="Baek K."/>
        </authorList>
    </citation>
    <scope>NUCLEOTIDE SEQUENCE [LARGE SCALE GENOMIC DNA]</scope>
    <source>
        <strain evidence="2 3">D4-2</strain>
    </source>
</reference>
<feature type="transmembrane region" description="Helical" evidence="1">
    <location>
        <begin position="41"/>
        <end position="57"/>
    </location>
</feature>
<organism evidence="2 3">
    <name type="scientific">Shewanella maritima</name>
    <dbReference type="NCBI Taxonomy" id="2520507"/>
    <lineage>
        <taxon>Bacteria</taxon>
        <taxon>Pseudomonadati</taxon>
        <taxon>Pseudomonadota</taxon>
        <taxon>Gammaproteobacteria</taxon>
        <taxon>Alteromonadales</taxon>
        <taxon>Shewanellaceae</taxon>
        <taxon>Shewanella</taxon>
    </lineage>
</organism>